<reference evidence="1 2" key="1">
    <citation type="submission" date="2024-04" db="EMBL/GenBank/DDBJ databases">
        <title>genome sequences of Mucor flavus KT1a and Helicostylum pulchrum KT1b strains isolated from the surface of a dry-aged beef.</title>
        <authorList>
            <person name="Toyotome T."/>
            <person name="Hosono M."/>
            <person name="Torimaru M."/>
            <person name="Fukuda K."/>
            <person name="Mikami N."/>
        </authorList>
    </citation>
    <scope>NUCLEOTIDE SEQUENCE [LARGE SCALE GENOMIC DNA]</scope>
    <source>
        <strain evidence="1 2">KT1a</strain>
    </source>
</reference>
<proteinExistence type="predicted"/>
<dbReference type="EMBL" id="BAABUK010000009">
    <property type="protein sequence ID" value="GAA5811222.1"/>
    <property type="molecule type" value="Genomic_DNA"/>
</dbReference>
<accession>A0ABP9YWJ1</accession>
<evidence type="ECO:0000313" key="1">
    <source>
        <dbReference type="EMBL" id="GAA5811222.1"/>
    </source>
</evidence>
<organism evidence="1 2">
    <name type="scientific">Mucor flavus</name>
    <dbReference type="NCBI Taxonomy" id="439312"/>
    <lineage>
        <taxon>Eukaryota</taxon>
        <taxon>Fungi</taxon>
        <taxon>Fungi incertae sedis</taxon>
        <taxon>Mucoromycota</taxon>
        <taxon>Mucoromycotina</taxon>
        <taxon>Mucoromycetes</taxon>
        <taxon>Mucorales</taxon>
        <taxon>Mucorineae</taxon>
        <taxon>Mucoraceae</taxon>
        <taxon>Mucor</taxon>
    </lineage>
</organism>
<dbReference type="Proteomes" id="UP001473302">
    <property type="component" value="Unassembled WGS sequence"/>
</dbReference>
<sequence length="134" mass="16035">MISTREKAAQKHRNYSKERVMYVTKNREDRLFEPQSPPTLVNIRTGFMEAKILSDICRTLALGFRFGDMTLSDVMFYRRDFSWYLYKICNCLTLRGITHRQVNEYMVDKELQSVLLDIWKVTKISLLTLENRRK</sequence>
<protein>
    <submittedName>
        <fullName evidence="1">Uncharacterized protein</fullName>
    </submittedName>
</protein>
<gene>
    <name evidence="1" type="ORF">MFLAVUS_004653</name>
</gene>
<evidence type="ECO:0000313" key="2">
    <source>
        <dbReference type="Proteomes" id="UP001473302"/>
    </source>
</evidence>
<keyword evidence="2" id="KW-1185">Reference proteome</keyword>
<comment type="caution">
    <text evidence="1">The sequence shown here is derived from an EMBL/GenBank/DDBJ whole genome shotgun (WGS) entry which is preliminary data.</text>
</comment>
<name>A0ABP9YWJ1_9FUNG</name>